<accession>A0A427XFJ5</accession>
<feature type="region of interest" description="Disordered" evidence="8">
    <location>
        <begin position="63"/>
        <end position="84"/>
    </location>
</feature>
<feature type="transmembrane region" description="Helical" evidence="9">
    <location>
        <begin position="502"/>
        <end position="525"/>
    </location>
</feature>
<evidence type="ECO:0000256" key="6">
    <source>
        <dbReference type="ARBA" id="ARBA00023136"/>
    </source>
</evidence>
<dbReference type="GeneID" id="39587619"/>
<comment type="subcellular location">
    <subcellularLocation>
        <location evidence="1">Membrane</location>
        <topology evidence="1">Multi-pass membrane protein</topology>
    </subcellularLocation>
</comment>
<dbReference type="Gene3D" id="1.20.1250.20">
    <property type="entry name" value="MFS general substrate transporter like domains"/>
    <property type="match status" value="1"/>
</dbReference>
<evidence type="ECO:0000256" key="5">
    <source>
        <dbReference type="ARBA" id="ARBA00022989"/>
    </source>
</evidence>
<keyword evidence="12" id="KW-1185">Reference proteome</keyword>
<dbReference type="InterPro" id="IPR050360">
    <property type="entry name" value="MFS_Sugar_Transporters"/>
</dbReference>
<feature type="transmembrane region" description="Helical" evidence="9">
    <location>
        <begin position="598"/>
        <end position="619"/>
    </location>
</feature>
<feature type="transmembrane region" description="Helical" evidence="9">
    <location>
        <begin position="253"/>
        <end position="272"/>
    </location>
</feature>
<sequence>METSGGHISLIPSGPPPPPPLLAGMAYVDSDDGKQLQQMFLYRFAVSSRADNSSCPCTGYHTAETDGRSPVGIPQGGPLPSGQWASAKTVTRAHFAANTFFGLGGSVTVVWVPGISGCPDKGRAAVAVADLRIFGDHLARGQNAPPTTYTIDFTMSSASNPLAHLRNNTAEWWFKDRGLRQLALGIAVGFSSSVTLGYDGSVMTGLQANPLFMTAIENPGATMLGTVVAAQSMGAIPAYVPGAMLSDKFGRKAIMSLAYVVIIAGALVQTFTTGPWKLFGGRFIVGFGGSLANVAGGPYTTEIAHPRNRAQTTALIQTCYYIGGIIAAWVTFGAVYMEGTNWSWRMCCLFQIIIPAMALCTIPFIPESPRWLVAKGRFEEAHAILAKYHANGDMEDELVLYELEEIKEAIDLESSAAQSTSYMTFFKTRGNLWRLSIIISIGFTSQWIGNGVISYYLVSILESVGITNSAQQTGYNGGLQVFNWLAAIGGSLVSERFGRRKLWLTSAIGMFFSYVVITACSATYANGQDGAGKAVLAFLFVFFAFYDIGYTPFTLSYPLEILPFSLRSKGVAILMTCAMGSSLFNTYVNPIALEHLAWKYYFCFLAVQIYAIVIIYFTFPETKGRMLEEIAVIFDGESARLPAESHLQEEHEIKKEAAHVENNPGYDNEKAA</sequence>
<feature type="transmembrane region" description="Helical" evidence="9">
    <location>
        <begin position="182"/>
        <end position="201"/>
    </location>
</feature>
<dbReference type="InterPro" id="IPR020846">
    <property type="entry name" value="MFS_dom"/>
</dbReference>
<evidence type="ECO:0000256" key="1">
    <source>
        <dbReference type="ARBA" id="ARBA00004141"/>
    </source>
</evidence>
<evidence type="ECO:0000256" key="3">
    <source>
        <dbReference type="ARBA" id="ARBA00022448"/>
    </source>
</evidence>
<dbReference type="PANTHER" id="PTHR48022">
    <property type="entry name" value="PLASTIDIC GLUCOSE TRANSPORTER 4"/>
    <property type="match status" value="1"/>
</dbReference>
<feature type="region of interest" description="Disordered" evidence="8">
    <location>
        <begin position="650"/>
        <end position="672"/>
    </location>
</feature>
<feature type="domain" description="Major facilitator superfamily (MFS) profile" evidence="10">
    <location>
        <begin position="185"/>
        <end position="623"/>
    </location>
</feature>
<dbReference type="NCBIfam" id="TIGR00879">
    <property type="entry name" value="SP"/>
    <property type="match status" value="1"/>
</dbReference>
<keyword evidence="5 9" id="KW-1133">Transmembrane helix</keyword>
<keyword evidence="4 9" id="KW-0812">Transmembrane</keyword>
<feature type="compositionally biased region" description="Basic and acidic residues" evidence="8">
    <location>
        <begin position="650"/>
        <end position="659"/>
    </location>
</feature>
<dbReference type="Proteomes" id="UP000279236">
    <property type="component" value="Unassembled WGS sequence"/>
</dbReference>
<keyword evidence="6 9" id="KW-0472">Membrane</keyword>
<dbReference type="FunFam" id="1.20.1250.20:FF:000134">
    <property type="entry name" value="MFS sugar transporter protein"/>
    <property type="match status" value="1"/>
</dbReference>
<feature type="transmembrane region" description="Helical" evidence="9">
    <location>
        <begin position="318"/>
        <end position="336"/>
    </location>
</feature>
<name>A0A427XFJ5_9TREE</name>
<feature type="transmembrane region" description="Helical" evidence="9">
    <location>
        <begin position="342"/>
        <end position="365"/>
    </location>
</feature>
<evidence type="ECO:0000256" key="4">
    <source>
        <dbReference type="ARBA" id="ARBA00022692"/>
    </source>
</evidence>
<dbReference type="AlphaFoldDB" id="A0A427XFJ5"/>
<protein>
    <recommendedName>
        <fullName evidence="10">Major facilitator superfamily (MFS) profile domain-containing protein</fullName>
    </recommendedName>
</protein>
<dbReference type="InterPro" id="IPR005829">
    <property type="entry name" value="Sugar_transporter_CS"/>
</dbReference>
<dbReference type="PROSITE" id="PS00216">
    <property type="entry name" value="SUGAR_TRANSPORT_1"/>
    <property type="match status" value="2"/>
</dbReference>
<dbReference type="EMBL" id="RSCE01000015">
    <property type="protein sequence ID" value="RSH77523.1"/>
    <property type="molecule type" value="Genomic_DNA"/>
</dbReference>
<comment type="caution">
    <text evidence="11">The sequence shown here is derived from an EMBL/GenBank/DDBJ whole genome shotgun (WGS) entry which is preliminary data.</text>
</comment>
<evidence type="ECO:0000256" key="2">
    <source>
        <dbReference type="ARBA" id="ARBA00010992"/>
    </source>
</evidence>
<dbReference type="InterPro" id="IPR003663">
    <property type="entry name" value="Sugar/inositol_transpt"/>
</dbReference>
<dbReference type="GO" id="GO:0016020">
    <property type="term" value="C:membrane"/>
    <property type="evidence" value="ECO:0007669"/>
    <property type="project" value="UniProtKB-SubCell"/>
</dbReference>
<feature type="transmembrane region" description="Helical" evidence="9">
    <location>
        <begin position="531"/>
        <end position="550"/>
    </location>
</feature>
<feature type="transmembrane region" description="Helical" evidence="9">
    <location>
        <begin position="571"/>
        <end position="592"/>
    </location>
</feature>
<dbReference type="OrthoDB" id="6133115at2759"/>
<comment type="similarity">
    <text evidence="2">Belongs to the major facilitator superfamily. Sugar transporter (TC 2.A.1.1) family.</text>
</comment>
<feature type="transmembrane region" description="Helical" evidence="9">
    <location>
        <begin position="221"/>
        <end position="241"/>
    </location>
</feature>
<dbReference type="InterPro" id="IPR036259">
    <property type="entry name" value="MFS_trans_sf"/>
</dbReference>
<comment type="catalytic activity">
    <reaction evidence="7">
        <text>myo-inositol(out) + H(+)(out) = myo-inositol(in) + H(+)(in)</text>
        <dbReference type="Rhea" id="RHEA:60364"/>
        <dbReference type="ChEBI" id="CHEBI:15378"/>
        <dbReference type="ChEBI" id="CHEBI:17268"/>
    </reaction>
</comment>
<evidence type="ECO:0000256" key="8">
    <source>
        <dbReference type="SAM" id="MobiDB-lite"/>
    </source>
</evidence>
<keyword evidence="3" id="KW-0813">Transport</keyword>
<dbReference type="InterPro" id="IPR005828">
    <property type="entry name" value="MFS_sugar_transport-like"/>
</dbReference>
<dbReference type="Pfam" id="PF00083">
    <property type="entry name" value="Sugar_tr"/>
    <property type="match status" value="1"/>
</dbReference>
<dbReference type="PROSITE" id="PS50850">
    <property type="entry name" value="MFS"/>
    <property type="match status" value="1"/>
</dbReference>
<reference evidence="11 12" key="1">
    <citation type="submission" date="2018-11" db="EMBL/GenBank/DDBJ databases">
        <title>Genome sequence of Apiotrichum porosum DSM 27194.</title>
        <authorList>
            <person name="Aliyu H."/>
            <person name="Gorte O."/>
            <person name="Ochsenreither K."/>
        </authorList>
    </citation>
    <scope>NUCLEOTIDE SEQUENCE [LARGE SCALE GENOMIC DNA]</scope>
    <source>
        <strain evidence="11 12">DSM 27194</strain>
    </source>
</reference>
<dbReference type="SUPFAM" id="SSF103473">
    <property type="entry name" value="MFS general substrate transporter"/>
    <property type="match status" value="1"/>
</dbReference>
<dbReference type="PANTHER" id="PTHR48022:SF64">
    <property type="entry name" value="MAJOR FACILITATOR SUPERFAMILY (MFS) PROFILE DOMAIN-CONTAINING PROTEIN"/>
    <property type="match status" value="1"/>
</dbReference>
<organism evidence="11 12">
    <name type="scientific">Apiotrichum porosum</name>
    <dbReference type="NCBI Taxonomy" id="105984"/>
    <lineage>
        <taxon>Eukaryota</taxon>
        <taxon>Fungi</taxon>
        <taxon>Dikarya</taxon>
        <taxon>Basidiomycota</taxon>
        <taxon>Agaricomycotina</taxon>
        <taxon>Tremellomycetes</taxon>
        <taxon>Trichosporonales</taxon>
        <taxon>Trichosporonaceae</taxon>
        <taxon>Apiotrichum</taxon>
    </lineage>
</organism>
<gene>
    <name evidence="11" type="ORF">EHS24_003076</name>
</gene>
<evidence type="ECO:0000256" key="9">
    <source>
        <dbReference type="SAM" id="Phobius"/>
    </source>
</evidence>
<evidence type="ECO:0000313" key="12">
    <source>
        <dbReference type="Proteomes" id="UP000279236"/>
    </source>
</evidence>
<evidence type="ECO:0000256" key="7">
    <source>
        <dbReference type="ARBA" id="ARBA00049119"/>
    </source>
</evidence>
<proteinExistence type="inferred from homology"/>
<dbReference type="RefSeq" id="XP_028472670.1">
    <property type="nucleotide sequence ID" value="XM_028618782.1"/>
</dbReference>
<feature type="transmembrane region" description="Helical" evidence="9">
    <location>
        <begin position="432"/>
        <end position="457"/>
    </location>
</feature>
<dbReference type="GO" id="GO:0005351">
    <property type="term" value="F:carbohydrate:proton symporter activity"/>
    <property type="evidence" value="ECO:0007669"/>
    <property type="project" value="TreeGrafter"/>
</dbReference>
<evidence type="ECO:0000259" key="10">
    <source>
        <dbReference type="PROSITE" id="PS50850"/>
    </source>
</evidence>
<evidence type="ECO:0000313" key="11">
    <source>
        <dbReference type="EMBL" id="RSH77523.1"/>
    </source>
</evidence>